<dbReference type="EMBL" id="CANTFK010000628">
    <property type="protein sequence ID" value="CAI5719539.1"/>
    <property type="molecule type" value="Genomic_DNA"/>
</dbReference>
<protein>
    <submittedName>
        <fullName evidence="4">Uncharacterized protein</fullName>
    </submittedName>
</protein>
<evidence type="ECO:0000256" key="1">
    <source>
        <dbReference type="ARBA" id="ARBA00006270"/>
    </source>
</evidence>
<dbReference type="SMART" id="SM00175">
    <property type="entry name" value="RAB"/>
    <property type="match status" value="1"/>
</dbReference>
<evidence type="ECO:0000256" key="3">
    <source>
        <dbReference type="ARBA" id="ARBA00023134"/>
    </source>
</evidence>
<dbReference type="InterPro" id="IPR027417">
    <property type="entry name" value="P-loop_NTPase"/>
</dbReference>
<name>A0AAV0TG51_9STRA</name>
<dbReference type="Proteomes" id="UP001159659">
    <property type="component" value="Unassembled WGS sequence"/>
</dbReference>
<accession>A0AAV0TG51</accession>
<dbReference type="GO" id="GO:0005525">
    <property type="term" value="F:GTP binding"/>
    <property type="evidence" value="ECO:0007669"/>
    <property type="project" value="UniProtKB-KW"/>
</dbReference>
<dbReference type="SUPFAM" id="SSF52540">
    <property type="entry name" value="P-loop containing nucleoside triphosphate hydrolases"/>
    <property type="match status" value="1"/>
</dbReference>
<evidence type="ECO:0000313" key="4">
    <source>
        <dbReference type="EMBL" id="CAI5719539.1"/>
    </source>
</evidence>
<evidence type="ECO:0000313" key="5">
    <source>
        <dbReference type="Proteomes" id="UP001159659"/>
    </source>
</evidence>
<proteinExistence type="inferred from homology"/>
<comment type="similarity">
    <text evidence="1">Belongs to the small GTPase superfamily. Rab family.</text>
</comment>
<reference evidence="4" key="1">
    <citation type="submission" date="2022-12" db="EMBL/GenBank/DDBJ databases">
        <authorList>
            <person name="Webb A."/>
        </authorList>
    </citation>
    <scope>NUCLEOTIDE SEQUENCE</scope>
    <source>
        <strain evidence="4">Pf2</strain>
    </source>
</reference>
<keyword evidence="3" id="KW-0342">GTP-binding</keyword>
<comment type="caution">
    <text evidence="4">The sequence shown here is derived from an EMBL/GenBank/DDBJ whole genome shotgun (WGS) entry which is preliminary data.</text>
</comment>
<dbReference type="AlphaFoldDB" id="A0AAV0TG51"/>
<gene>
    <name evidence="4" type="ORF">PFR002_LOCUS3836</name>
</gene>
<sequence>MIQYVNEKFSSQYKATISADFLTKEIMLDDKLLMHAYCLLRSWTRGETSSWHRQDKETRMPFSFIVLGNKVDKESERRVLRRRRTSGAVERTSNSQFSTMKQVRRKRRVWKKRFRQLLLRLCTRAMKTICTYTSISCKSSKRESSSCC</sequence>
<dbReference type="PANTHER" id="PTHR47981:SF20">
    <property type="entry name" value="RAS-RELATED PROTEIN RAB-7A"/>
    <property type="match status" value="1"/>
</dbReference>
<evidence type="ECO:0000256" key="2">
    <source>
        <dbReference type="ARBA" id="ARBA00022741"/>
    </source>
</evidence>
<dbReference type="PANTHER" id="PTHR47981">
    <property type="entry name" value="RAB FAMILY"/>
    <property type="match status" value="1"/>
</dbReference>
<organism evidence="4 5">
    <name type="scientific">Peronospora farinosa</name>
    <dbReference type="NCBI Taxonomy" id="134698"/>
    <lineage>
        <taxon>Eukaryota</taxon>
        <taxon>Sar</taxon>
        <taxon>Stramenopiles</taxon>
        <taxon>Oomycota</taxon>
        <taxon>Peronosporomycetes</taxon>
        <taxon>Peronosporales</taxon>
        <taxon>Peronosporaceae</taxon>
        <taxon>Peronospora</taxon>
    </lineage>
</organism>
<keyword evidence="2" id="KW-0547">Nucleotide-binding</keyword>